<comment type="caution">
    <text evidence="1">The sequence shown here is derived from an EMBL/GenBank/DDBJ whole genome shotgun (WGS) entry which is preliminary data.</text>
</comment>
<accession>A0A811QDQ7</accession>
<dbReference type="Proteomes" id="UP000604825">
    <property type="component" value="Unassembled WGS sequence"/>
</dbReference>
<dbReference type="OrthoDB" id="673289at2759"/>
<dbReference type="EMBL" id="CAJGYO010000009">
    <property type="protein sequence ID" value="CAD6254242.1"/>
    <property type="molecule type" value="Genomic_DNA"/>
</dbReference>
<protein>
    <submittedName>
        <fullName evidence="1">Uncharacterized protein</fullName>
    </submittedName>
</protein>
<gene>
    <name evidence="1" type="ORF">NCGR_LOCUS37848</name>
</gene>
<organism evidence="1 2">
    <name type="scientific">Miscanthus lutarioriparius</name>
    <dbReference type="NCBI Taxonomy" id="422564"/>
    <lineage>
        <taxon>Eukaryota</taxon>
        <taxon>Viridiplantae</taxon>
        <taxon>Streptophyta</taxon>
        <taxon>Embryophyta</taxon>
        <taxon>Tracheophyta</taxon>
        <taxon>Spermatophyta</taxon>
        <taxon>Magnoliopsida</taxon>
        <taxon>Liliopsida</taxon>
        <taxon>Poales</taxon>
        <taxon>Poaceae</taxon>
        <taxon>PACMAD clade</taxon>
        <taxon>Panicoideae</taxon>
        <taxon>Andropogonodae</taxon>
        <taxon>Andropogoneae</taxon>
        <taxon>Saccharinae</taxon>
        <taxon>Miscanthus</taxon>
    </lineage>
</organism>
<reference evidence="1" key="1">
    <citation type="submission" date="2020-10" db="EMBL/GenBank/DDBJ databases">
        <authorList>
            <person name="Han B."/>
            <person name="Lu T."/>
            <person name="Zhao Q."/>
            <person name="Huang X."/>
            <person name="Zhao Y."/>
        </authorList>
    </citation>
    <scope>NUCLEOTIDE SEQUENCE</scope>
</reference>
<evidence type="ECO:0000313" key="1">
    <source>
        <dbReference type="EMBL" id="CAD6254242.1"/>
    </source>
</evidence>
<sequence>MLNHSQGVSKANFVRKAMRKVKTLFKDGGIAEEVQELKSLVREQSERGKRYYDINQCLAASAQPVLLDPRAPALFQEASDLWELMLLVRRSSGY</sequence>
<evidence type="ECO:0000313" key="2">
    <source>
        <dbReference type="Proteomes" id="UP000604825"/>
    </source>
</evidence>
<dbReference type="AlphaFoldDB" id="A0A811QDQ7"/>
<name>A0A811QDQ7_9POAL</name>
<proteinExistence type="predicted"/>
<keyword evidence="2" id="KW-1185">Reference proteome</keyword>